<dbReference type="InterPro" id="IPR052516">
    <property type="entry name" value="N-heterocyclic_Hydroxylase"/>
</dbReference>
<dbReference type="EMBL" id="CP012836">
    <property type="protein sequence ID" value="AMQ55314.1"/>
    <property type="molecule type" value="Genomic_DNA"/>
</dbReference>
<dbReference type="SUPFAM" id="SSF56003">
    <property type="entry name" value="Molybdenum cofactor-binding domain"/>
    <property type="match status" value="2"/>
</dbReference>
<dbReference type="OrthoDB" id="605889at2"/>
<dbReference type="STRING" id="1727163.AO498_02825"/>
<dbReference type="PROSITE" id="PS51318">
    <property type="entry name" value="TAT"/>
    <property type="match status" value="1"/>
</dbReference>
<reference evidence="3" key="1">
    <citation type="submission" date="2015-09" db="EMBL/GenBank/DDBJ databases">
        <title>Complete sequence of Algoriphagus sp. M8-2.</title>
        <authorList>
            <person name="Shintani M."/>
        </authorList>
    </citation>
    <scope>NUCLEOTIDE SEQUENCE [LARGE SCALE GENOMIC DNA]</scope>
    <source>
        <strain evidence="3">M8-2</strain>
    </source>
</reference>
<dbReference type="Gene3D" id="3.30.365.10">
    <property type="entry name" value="Aldehyde oxidase/xanthine dehydrogenase, molybdopterin binding domain"/>
    <property type="match status" value="4"/>
</dbReference>
<protein>
    <submittedName>
        <fullName evidence="2">Isoquinoline 1-oxidoreductase</fullName>
    </submittedName>
</protein>
<name>A0A142EJK9_9BACT</name>
<dbReference type="InterPro" id="IPR008274">
    <property type="entry name" value="AldOxase/xan_DH_MoCoBD1"/>
</dbReference>
<dbReference type="Proteomes" id="UP000073816">
    <property type="component" value="Chromosome"/>
</dbReference>
<evidence type="ECO:0000313" key="3">
    <source>
        <dbReference type="Proteomes" id="UP000073816"/>
    </source>
</evidence>
<dbReference type="RefSeq" id="WP_067543511.1">
    <property type="nucleotide sequence ID" value="NZ_CP012836.1"/>
</dbReference>
<dbReference type="PIRSF" id="PIRSF036389">
    <property type="entry name" value="IOR_B"/>
    <property type="match status" value="1"/>
</dbReference>
<feature type="domain" description="Aldehyde oxidase/xanthine dehydrogenase a/b hammerhead" evidence="1">
    <location>
        <begin position="241"/>
        <end position="319"/>
    </location>
</feature>
<dbReference type="PATRIC" id="fig|1727163.4.peg.587"/>
<dbReference type="SMART" id="SM01008">
    <property type="entry name" value="Ald_Xan_dh_C"/>
    <property type="match status" value="1"/>
</dbReference>
<dbReference type="Gene3D" id="3.90.1170.50">
    <property type="entry name" value="Aldehyde oxidase/xanthine dehydrogenase, a/b hammerhead"/>
    <property type="match status" value="1"/>
</dbReference>
<evidence type="ECO:0000259" key="1">
    <source>
        <dbReference type="SMART" id="SM01008"/>
    </source>
</evidence>
<proteinExistence type="predicted"/>
<dbReference type="PANTHER" id="PTHR47495:SF2">
    <property type="entry name" value="ALDEHYDE DEHYDROGENASE"/>
    <property type="match status" value="1"/>
</dbReference>
<dbReference type="Pfam" id="PF20256">
    <property type="entry name" value="MoCoBD_2"/>
    <property type="match status" value="2"/>
</dbReference>
<keyword evidence="3" id="KW-1185">Reference proteome</keyword>
<dbReference type="InterPro" id="IPR006311">
    <property type="entry name" value="TAT_signal"/>
</dbReference>
<dbReference type="KEGG" id="alm:AO498_02825"/>
<organism evidence="2 3">
    <name type="scientific">Algoriphagus sanaruensis</name>
    <dbReference type="NCBI Taxonomy" id="1727163"/>
    <lineage>
        <taxon>Bacteria</taxon>
        <taxon>Pseudomonadati</taxon>
        <taxon>Bacteroidota</taxon>
        <taxon>Cytophagia</taxon>
        <taxon>Cytophagales</taxon>
        <taxon>Cyclobacteriaceae</taxon>
        <taxon>Algoriphagus</taxon>
    </lineage>
</organism>
<accession>A0A142EJK9</accession>
<reference evidence="2 3" key="2">
    <citation type="journal article" date="2016" name="Genome Announc.">
        <title>Complete Genome Sequence of Algoriphagus sp. Strain M8-2, Isolated from a Brackish Lake.</title>
        <authorList>
            <person name="Muraguchi Y."/>
            <person name="Kushimoto K."/>
            <person name="Ohtsubo Y."/>
            <person name="Suzuki T."/>
            <person name="Dohra H."/>
            <person name="Kimbara K."/>
            <person name="Shintani M."/>
        </authorList>
    </citation>
    <scope>NUCLEOTIDE SEQUENCE [LARGE SCALE GENOMIC DNA]</scope>
    <source>
        <strain evidence="2 3">M8-2</strain>
    </source>
</reference>
<gene>
    <name evidence="2" type="ORF">AO498_02825</name>
</gene>
<evidence type="ECO:0000313" key="2">
    <source>
        <dbReference type="EMBL" id="AMQ55314.1"/>
    </source>
</evidence>
<dbReference type="AlphaFoldDB" id="A0A142EJK9"/>
<dbReference type="Pfam" id="PF02738">
    <property type="entry name" value="MoCoBD_1"/>
    <property type="match status" value="1"/>
</dbReference>
<sequence length="741" mass="80410">MKKWTRRAFIGTGVLASGTLVLGIAIRPGNRASKVAGLIASAEETVMNIWLKIAPDNTITAIIPHAEMGQGIHTALAMMLADEMEADWEKVKIQEAPAEKEYANYSVAKGFIAGNAHFPKFLEETIDGVFLTAVKSLNFQITGGSASVRFTGQDAMRIAGASAKEMLLQAAANSWNVPVEELIAEKSTISHPKSNRTASFGDLAPQAAKVSTPSNPKLKTQEEFKLMGTSQPRIDIPAKVTGEAKFGIDVQVPGMKYATLKTAPVFGSKVKSVDTTIPSNSAGIHKIINLGDAVAVIADGYWQTKIALDTLPISFESTAEDKLNQEEILANYRKAMEEDLANGNLELHHKRGDTELSLQEAKVLLEAEYQLPFLAHATMEPMNCTAWVQEGKCEIWCGSQNPLGAKATVAEILDLDLDQVIIHNQLLGGGFGRRSETDVIKQAVLIAKEVDFPVKLIWSREEDLQHDVYREATISRLKAGLDESGLPVAYSHQFIFKHHPPEAADIPYAVPNQLIQYSSPKSHVPWGNWRSVDHSTHGFVTESFIDEMAHSAKQDPLLYRKNLIKDKSRLLAVLDLAQEKSNWGSALPANWGRGIAIGESFGSVVAEVAEVEVTLEGKVKVHRVICVADPGFAINPDGFKAQMESGIIYGLAAAMTGEITIENGAVAQGNFHNYPVTRMHEAPKIETYIINSGNPPGGAGEPSTPLIAPAVTNAIFAAVGIRIRQLPITKTDLRISIRQTS</sequence>
<dbReference type="InterPro" id="IPR046867">
    <property type="entry name" value="AldOxase/xan_DH_MoCoBD2"/>
</dbReference>
<dbReference type="InterPro" id="IPR037165">
    <property type="entry name" value="AldOxase/xan_DH_Mopterin-bd_sf"/>
</dbReference>
<dbReference type="InterPro" id="IPR000674">
    <property type="entry name" value="Ald_Oxase/Xan_DH_a/b"/>
</dbReference>
<dbReference type="GO" id="GO:0016491">
    <property type="term" value="F:oxidoreductase activity"/>
    <property type="evidence" value="ECO:0007669"/>
    <property type="project" value="InterPro"/>
</dbReference>
<dbReference type="PANTHER" id="PTHR47495">
    <property type="entry name" value="ALDEHYDE DEHYDROGENASE"/>
    <property type="match status" value="1"/>
</dbReference>
<dbReference type="InterPro" id="IPR012368">
    <property type="entry name" value="OxRdtase_Mopterin-bd_su_IorB"/>
</dbReference>